<evidence type="ECO:0000313" key="4">
    <source>
        <dbReference type="EMBL" id="UQX89414.1"/>
    </source>
</evidence>
<dbReference type="Proteomes" id="UP001056336">
    <property type="component" value="Chromosome"/>
</dbReference>
<accession>A0ABY4R0X0</accession>
<gene>
    <name evidence="4" type="ORF">M6D93_05260</name>
</gene>
<dbReference type="InterPro" id="IPR009057">
    <property type="entry name" value="Homeodomain-like_sf"/>
</dbReference>
<name>A0ABY4R0X0_9ACTN</name>
<organism evidence="4 5">
    <name type="scientific">Jatrophihabitans telluris</name>
    <dbReference type="NCBI Taxonomy" id="2038343"/>
    <lineage>
        <taxon>Bacteria</taxon>
        <taxon>Bacillati</taxon>
        <taxon>Actinomycetota</taxon>
        <taxon>Actinomycetes</taxon>
        <taxon>Jatrophihabitantales</taxon>
        <taxon>Jatrophihabitantaceae</taxon>
        <taxon>Jatrophihabitans</taxon>
    </lineage>
</organism>
<dbReference type="Gene3D" id="1.10.10.60">
    <property type="entry name" value="Homeodomain-like"/>
    <property type="match status" value="1"/>
</dbReference>
<dbReference type="SUPFAM" id="SSF46689">
    <property type="entry name" value="Homeodomain-like"/>
    <property type="match status" value="1"/>
</dbReference>
<dbReference type="Gene3D" id="1.10.357.10">
    <property type="entry name" value="Tetracycline Repressor, domain 2"/>
    <property type="match status" value="1"/>
</dbReference>
<proteinExistence type="predicted"/>
<dbReference type="InterPro" id="IPR036271">
    <property type="entry name" value="Tet_transcr_reg_TetR-rel_C_sf"/>
</dbReference>
<dbReference type="EMBL" id="CP097332">
    <property type="protein sequence ID" value="UQX89414.1"/>
    <property type="molecule type" value="Genomic_DNA"/>
</dbReference>
<feature type="domain" description="Tetracycline repressor TetR C-terminal" evidence="3">
    <location>
        <begin position="96"/>
        <end position="227"/>
    </location>
</feature>
<dbReference type="InterPro" id="IPR004111">
    <property type="entry name" value="Repressor_TetR_C"/>
</dbReference>
<evidence type="ECO:0000256" key="2">
    <source>
        <dbReference type="ARBA" id="ARBA00023163"/>
    </source>
</evidence>
<keyword evidence="5" id="KW-1185">Reference proteome</keyword>
<dbReference type="SUPFAM" id="SSF48498">
    <property type="entry name" value="Tetracyclin repressor-like, C-terminal domain"/>
    <property type="match status" value="1"/>
</dbReference>
<reference evidence="4" key="1">
    <citation type="journal article" date="2018" name="Int. J. Syst. Evol. Microbiol.">
        <title>Jatrophihabitans telluris sp. nov., isolated from sediment soil of lava forest wetlands and the emended description of the genus Jatrophihabitans.</title>
        <authorList>
            <person name="Lee K.C."/>
            <person name="Suh M.K."/>
            <person name="Eom M.K."/>
            <person name="Kim K.K."/>
            <person name="Kim J.S."/>
            <person name="Kim D.S."/>
            <person name="Ko S.H."/>
            <person name="Shin Y.K."/>
            <person name="Lee J.S."/>
        </authorList>
    </citation>
    <scope>NUCLEOTIDE SEQUENCE</scope>
    <source>
        <strain evidence="4">N237</strain>
    </source>
</reference>
<protein>
    <submittedName>
        <fullName evidence="4">TetR/AcrR family transcriptional regulator C-terminal domain-containing protein</fullName>
    </submittedName>
</protein>
<dbReference type="Pfam" id="PF02909">
    <property type="entry name" value="TetR_C_1"/>
    <property type="match status" value="1"/>
</dbReference>
<reference evidence="4" key="2">
    <citation type="submission" date="2022-05" db="EMBL/GenBank/DDBJ databases">
        <authorList>
            <person name="Kim J.-S."/>
            <person name="Lee K."/>
            <person name="Suh M."/>
            <person name="Eom M."/>
            <person name="Kim J.-S."/>
            <person name="Kim D.-S."/>
            <person name="Ko S.-H."/>
            <person name="Shin Y."/>
            <person name="Lee J.-S."/>
        </authorList>
    </citation>
    <scope>NUCLEOTIDE SEQUENCE</scope>
    <source>
        <strain evidence="4">N237</strain>
    </source>
</reference>
<evidence type="ECO:0000259" key="3">
    <source>
        <dbReference type="Pfam" id="PF02909"/>
    </source>
</evidence>
<evidence type="ECO:0000256" key="1">
    <source>
        <dbReference type="ARBA" id="ARBA00023015"/>
    </source>
</evidence>
<sequence>MATATAAPLDEFRMIWDRTPPMSRDRQHRLGTAQIARAAFALAEDESLQAISVKRVAARLGVPGNRMEQYLQSRDELLDIMLEAALAEIEIPELDLRGLAVATHQAVQAHPWLVELIGSRTPSGPAGLRFVETALRLLVDEGLSLPDAAQLLDTLLAFVAGSVRVQRRSRTAPSPAQLNVRARYLMDTVSDEQYPYLTELFSAAHSVSPAESFARGLDLVLGGIAARVPTGDRGAPPEAGSFP</sequence>
<dbReference type="RefSeq" id="WP_249773310.1">
    <property type="nucleotide sequence ID" value="NZ_CP097332.1"/>
</dbReference>
<keyword evidence="1" id="KW-0805">Transcription regulation</keyword>
<keyword evidence="2" id="KW-0804">Transcription</keyword>
<evidence type="ECO:0000313" key="5">
    <source>
        <dbReference type="Proteomes" id="UP001056336"/>
    </source>
</evidence>